<evidence type="ECO:0000313" key="3">
    <source>
        <dbReference type="Proteomes" id="UP001596405"/>
    </source>
</evidence>
<evidence type="ECO:0000313" key="2">
    <source>
        <dbReference type="EMBL" id="MFC6996410.1"/>
    </source>
</evidence>
<evidence type="ECO:0000256" key="1">
    <source>
        <dbReference type="SAM" id="SignalP"/>
    </source>
</evidence>
<dbReference type="PROSITE" id="PS51257">
    <property type="entry name" value="PROKAR_LIPOPROTEIN"/>
    <property type="match status" value="1"/>
</dbReference>
<keyword evidence="3" id="KW-1185">Reference proteome</keyword>
<organism evidence="2 3">
    <name type="scientific">Rufibacter roseus</name>
    <dbReference type="NCBI Taxonomy" id="1567108"/>
    <lineage>
        <taxon>Bacteria</taxon>
        <taxon>Pseudomonadati</taxon>
        <taxon>Bacteroidota</taxon>
        <taxon>Cytophagia</taxon>
        <taxon>Cytophagales</taxon>
        <taxon>Hymenobacteraceae</taxon>
        <taxon>Rufibacter</taxon>
    </lineage>
</organism>
<accession>A0ABW2DFK6</accession>
<dbReference type="GO" id="GO:0016787">
    <property type="term" value="F:hydrolase activity"/>
    <property type="evidence" value="ECO:0007669"/>
    <property type="project" value="UniProtKB-KW"/>
</dbReference>
<reference evidence="3" key="1">
    <citation type="journal article" date="2019" name="Int. J. Syst. Evol. Microbiol.">
        <title>The Global Catalogue of Microorganisms (GCM) 10K type strain sequencing project: providing services to taxonomists for standard genome sequencing and annotation.</title>
        <authorList>
            <consortium name="The Broad Institute Genomics Platform"/>
            <consortium name="The Broad Institute Genome Sequencing Center for Infectious Disease"/>
            <person name="Wu L."/>
            <person name="Ma J."/>
        </authorList>
    </citation>
    <scope>NUCLEOTIDE SEQUENCE [LARGE SCALE GENOMIC DNA]</scope>
    <source>
        <strain evidence="3">CGMCC 4.7393</strain>
    </source>
</reference>
<dbReference type="InterPro" id="IPR001087">
    <property type="entry name" value="GDSL"/>
</dbReference>
<comment type="caution">
    <text evidence="2">The sequence shown here is derived from an EMBL/GenBank/DDBJ whole genome shotgun (WGS) entry which is preliminary data.</text>
</comment>
<dbReference type="Proteomes" id="UP001596405">
    <property type="component" value="Unassembled WGS sequence"/>
</dbReference>
<dbReference type="EMBL" id="JBHSYQ010000003">
    <property type="protein sequence ID" value="MFC6996410.1"/>
    <property type="molecule type" value="Genomic_DNA"/>
</dbReference>
<keyword evidence="2" id="KW-0378">Hydrolase</keyword>
<dbReference type="Gene3D" id="3.40.50.1110">
    <property type="entry name" value="SGNH hydrolase"/>
    <property type="match status" value="1"/>
</dbReference>
<sequence>MKNIVHKLGLAAFFSASFLFAGCDPEIEDDTVFTRADLDLSKYVAVGNSLTAGFQDGGLYLEGQISSYPNILAYQFSQVGGGGFNQPLFPYEQRNGSGYLKLSGFTSSGSPIIQSEQNALAVRTNVAPLPGGPMLTKYTGDFQNWGVPGMSVLSSAVTQYGGINPYFERLLPDGEVGQRSYIQKVVATQPTFFSLWLGNNDVLSYATNGGVVEQTNPFGGITPVPQFEAIYSQLVAGLSRNQAAEGILATIPDVRSIPYFTTVGPTFKASLPAQVTQLVVLTKSGAQRKVIARDDIKVGASGTALFTLTSSGYLGLIGTQTGKYWRDQARAKFPTDAAAREQQVKDYIQNHGLDTTQLFGVSGGNPIPSQLVLDADEQNEITTATNAYNAFIKAQANTHNLALFDAHEFFNSVQNGLMLNGVRYSPAFITGNIFSLDGVHPTPAGYAIIANQMIKEINRKYGSLIPTIDVTQFRAVLIP</sequence>
<feature type="chain" id="PRO_5046439636" evidence="1">
    <location>
        <begin position="22"/>
        <end position="479"/>
    </location>
</feature>
<dbReference type="Pfam" id="PF00657">
    <property type="entry name" value="Lipase_GDSL"/>
    <property type="match status" value="1"/>
</dbReference>
<feature type="signal peptide" evidence="1">
    <location>
        <begin position="1"/>
        <end position="21"/>
    </location>
</feature>
<name>A0ABW2DFK6_9BACT</name>
<protein>
    <submittedName>
        <fullName evidence="2">SGNH/GDSL hydrolase family protein</fullName>
    </submittedName>
</protein>
<dbReference type="InterPro" id="IPR036514">
    <property type="entry name" value="SGNH_hydro_sf"/>
</dbReference>
<dbReference type="RefSeq" id="WP_066620262.1">
    <property type="nucleotide sequence ID" value="NZ_JBHSYQ010000003.1"/>
</dbReference>
<proteinExistence type="predicted"/>
<gene>
    <name evidence="2" type="ORF">ACFQHR_02185</name>
</gene>
<keyword evidence="1" id="KW-0732">Signal</keyword>
<dbReference type="SUPFAM" id="SSF52266">
    <property type="entry name" value="SGNH hydrolase"/>
    <property type="match status" value="2"/>
</dbReference>